<organism evidence="1 2">
    <name type="scientific">Niabella ginsengisoli</name>
    <dbReference type="NCBI Taxonomy" id="522298"/>
    <lineage>
        <taxon>Bacteria</taxon>
        <taxon>Pseudomonadati</taxon>
        <taxon>Bacteroidota</taxon>
        <taxon>Chitinophagia</taxon>
        <taxon>Chitinophagales</taxon>
        <taxon>Chitinophagaceae</taxon>
        <taxon>Niabella</taxon>
    </lineage>
</organism>
<reference evidence="1 2" key="1">
    <citation type="submission" date="2022-02" db="EMBL/GenBank/DDBJ databases">
        <authorList>
            <person name="Min J."/>
        </authorList>
    </citation>
    <scope>NUCLEOTIDE SEQUENCE [LARGE SCALE GENOMIC DNA]</scope>
    <source>
        <strain evidence="1 2">GR10-1</strain>
    </source>
</reference>
<evidence type="ECO:0000313" key="2">
    <source>
        <dbReference type="Proteomes" id="UP001202248"/>
    </source>
</evidence>
<evidence type="ECO:0000313" key="1">
    <source>
        <dbReference type="EMBL" id="MCH5598992.1"/>
    </source>
</evidence>
<dbReference type="Gene3D" id="3.30.1120.10">
    <property type="match status" value="1"/>
</dbReference>
<dbReference type="InterPro" id="IPR017850">
    <property type="entry name" value="Alkaline_phosphatase_core_sf"/>
</dbReference>
<proteinExistence type="predicted"/>
<gene>
    <name evidence="1" type="ORF">MKP09_14295</name>
</gene>
<keyword evidence="2" id="KW-1185">Reference proteome</keyword>
<dbReference type="SUPFAM" id="SSF53649">
    <property type="entry name" value="Alkaline phosphatase-like"/>
    <property type="match status" value="1"/>
</dbReference>
<dbReference type="RefSeq" id="WP_240830653.1">
    <property type="nucleotide sequence ID" value="NZ_JAKWBL010000002.1"/>
</dbReference>
<protein>
    <submittedName>
        <fullName evidence="1">Uncharacterized protein</fullName>
    </submittedName>
</protein>
<sequence length="106" mass="12261">MLASLTDQKKISRGLFLGHGSFIMDEWKLVKANSGNEKMKHTDDVLYNIVKDPTEKNNVRKEHPDKYKELLELVKPYDNIESSLVVPPYGQGRKTFKAPKEWSIEK</sequence>
<dbReference type="Proteomes" id="UP001202248">
    <property type="component" value="Unassembled WGS sequence"/>
</dbReference>
<accession>A0ABS9SKT4</accession>
<name>A0ABS9SKT4_9BACT</name>
<dbReference type="EMBL" id="JAKWBL010000002">
    <property type="protein sequence ID" value="MCH5598992.1"/>
    <property type="molecule type" value="Genomic_DNA"/>
</dbReference>
<comment type="caution">
    <text evidence="1">The sequence shown here is derived from an EMBL/GenBank/DDBJ whole genome shotgun (WGS) entry which is preliminary data.</text>
</comment>